<evidence type="ECO:0000313" key="1">
    <source>
        <dbReference type="EMBL" id="RDX40896.1"/>
    </source>
</evidence>
<gene>
    <name evidence="1" type="ORF">OH76DRAFT_282393</name>
</gene>
<dbReference type="AlphaFoldDB" id="A0A371CKT0"/>
<organism evidence="1 2">
    <name type="scientific">Lentinus brumalis</name>
    <dbReference type="NCBI Taxonomy" id="2498619"/>
    <lineage>
        <taxon>Eukaryota</taxon>
        <taxon>Fungi</taxon>
        <taxon>Dikarya</taxon>
        <taxon>Basidiomycota</taxon>
        <taxon>Agaricomycotina</taxon>
        <taxon>Agaricomycetes</taxon>
        <taxon>Polyporales</taxon>
        <taxon>Polyporaceae</taxon>
        <taxon>Lentinus</taxon>
    </lineage>
</organism>
<protein>
    <submittedName>
        <fullName evidence="1">Uncharacterized protein</fullName>
    </submittedName>
</protein>
<proteinExistence type="predicted"/>
<evidence type="ECO:0000313" key="2">
    <source>
        <dbReference type="Proteomes" id="UP000256964"/>
    </source>
</evidence>
<sequence>MIASPMRNISTLLRRPHLSRDKQTSAFDAHDACDPDICDPSVFSLPLSTRPLPTRWCPATPLNTSPPSIYRSRESTQALDLRTSQLTDTRWAVHHPLGLLSYSTQVFTGRLAAVATSPPTFSAHTIRSQRDLNAHAACPEPVEESALHCASADALQWSTTCAYD</sequence>
<keyword evidence="2" id="KW-1185">Reference proteome</keyword>
<reference evidence="1 2" key="1">
    <citation type="journal article" date="2018" name="Biotechnol. Biofuels">
        <title>Integrative visual omics of the white-rot fungus Polyporus brumalis exposes the biotechnological potential of its oxidative enzymes for delignifying raw plant biomass.</title>
        <authorList>
            <person name="Miyauchi S."/>
            <person name="Rancon A."/>
            <person name="Drula E."/>
            <person name="Hage H."/>
            <person name="Chaduli D."/>
            <person name="Favel A."/>
            <person name="Grisel S."/>
            <person name="Henrissat B."/>
            <person name="Herpoel-Gimbert I."/>
            <person name="Ruiz-Duenas F.J."/>
            <person name="Chevret D."/>
            <person name="Hainaut M."/>
            <person name="Lin J."/>
            <person name="Wang M."/>
            <person name="Pangilinan J."/>
            <person name="Lipzen A."/>
            <person name="Lesage-Meessen L."/>
            <person name="Navarro D."/>
            <person name="Riley R."/>
            <person name="Grigoriev I.V."/>
            <person name="Zhou S."/>
            <person name="Raouche S."/>
            <person name="Rosso M.N."/>
        </authorList>
    </citation>
    <scope>NUCLEOTIDE SEQUENCE [LARGE SCALE GENOMIC DNA]</scope>
    <source>
        <strain evidence="1 2">BRFM 1820</strain>
    </source>
</reference>
<accession>A0A371CKT0</accession>
<name>A0A371CKT0_9APHY</name>
<dbReference type="Proteomes" id="UP000256964">
    <property type="component" value="Unassembled WGS sequence"/>
</dbReference>
<dbReference type="EMBL" id="KZ857532">
    <property type="protein sequence ID" value="RDX40896.1"/>
    <property type="molecule type" value="Genomic_DNA"/>
</dbReference>